<accession>A0A5B0WM63</accession>
<dbReference type="RefSeq" id="WP_149613100.1">
    <property type="nucleotide sequence ID" value="NZ_VTUX01000011.1"/>
</dbReference>
<dbReference type="Gene3D" id="3.10.620.30">
    <property type="match status" value="1"/>
</dbReference>
<evidence type="ECO:0000313" key="2">
    <source>
        <dbReference type="EMBL" id="KAA1188180.1"/>
    </source>
</evidence>
<dbReference type="EMBL" id="VTUX01000011">
    <property type="protein sequence ID" value="KAA1188180.1"/>
    <property type="molecule type" value="Genomic_DNA"/>
</dbReference>
<dbReference type="SUPFAM" id="SSF54001">
    <property type="entry name" value="Cysteine proteinases"/>
    <property type="match status" value="1"/>
</dbReference>
<dbReference type="Proteomes" id="UP000323708">
    <property type="component" value="Unassembled WGS sequence"/>
</dbReference>
<protein>
    <submittedName>
        <fullName evidence="2">Transglutaminase family protein</fullName>
    </submittedName>
</protein>
<evidence type="ECO:0000313" key="3">
    <source>
        <dbReference type="Proteomes" id="UP000323708"/>
    </source>
</evidence>
<proteinExistence type="predicted"/>
<feature type="domain" description="Transglutaminase-like" evidence="1">
    <location>
        <begin position="22"/>
        <end position="137"/>
    </location>
</feature>
<name>A0A5B0WM63_9GAMM</name>
<dbReference type="PANTHER" id="PTHR33490:SF3">
    <property type="entry name" value="CONSERVED INTEGRAL MEMBRANE PROTEIN"/>
    <property type="match status" value="1"/>
</dbReference>
<dbReference type="AlphaFoldDB" id="A0A5B0WM63"/>
<gene>
    <name evidence="2" type="ORF">F0M18_19290</name>
</gene>
<dbReference type="InterPro" id="IPR038765">
    <property type="entry name" value="Papain-like_cys_pep_sf"/>
</dbReference>
<dbReference type="InterPro" id="IPR002931">
    <property type="entry name" value="Transglutaminase-like"/>
</dbReference>
<dbReference type="PANTHER" id="PTHR33490">
    <property type="entry name" value="BLR5614 PROTEIN-RELATED"/>
    <property type="match status" value="1"/>
</dbReference>
<evidence type="ECO:0000259" key="1">
    <source>
        <dbReference type="Pfam" id="PF01841"/>
    </source>
</evidence>
<keyword evidence="3" id="KW-1185">Reference proteome</keyword>
<dbReference type="Pfam" id="PF01841">
    <property type="entry name" value="Transglut_core"/>
    <property type="match status" value="1"/>
</dbReference>
<sequence>MPSPYSQPSRFIDSDHPAVIDRAQSLVSADASDRENAVALYYWARDQIRYNPYRVSNSPRDYLASATLAQGESWCVPKAILLAALCRAAGIPARVGFADVRNHLSTERMRAAMESDVFYFHGYTAIELEGQWVKATPAFNIELCDRFGLQPLEFDGRSDSLYHPFDRAGNRHMEYITDRGQFVDLPFEDMMAVFQHHYPKMMQALATADISADSWDGDVAMETG</sequence>
<reference evidence="2 3" key="1">
    <citation type="submission" date="2019-09" db="EMBL/GenBank/DDBJ databases">
        <authorList>
            <person name="Chen X.-Y."/>
        </authorList>
    </citation>
    <scope>NUCLEOTIDE SEQUENCE [LARGE SCALE GENOMIC DNA]</scope>
    <source>
        <strain evidence="2 3">NY5</strain>
    </source>
</reference>
<comment type="caution">
    <text evidence="2">The sequence shown here is derived from an EMBL/GenBank/DDBJ whole genome shotgun (WGS) entry which is preliminary data.</text>
</comment>
<organism evidence="2 3">
    <name type="scientific">Pseudohalioglobus sediminis</name>
    <dbReference type="NCBI Taxonomy" id="2606449"/>
    <lineage>
        <taxon>Bacteria</taxon>
        <taxon>Pseudomonadati</taxon>
        <taxon>Pseudomonadota</taxon>
        <taxon>Gammaproteobacteria</taxon>
        <taxon>Cellvibrionales</taxon>
        <taxon>Halieaceae</taxon>
        <taxon>Pseudohalioglobus</taxon>
    </lineage>
</organism>